<accession>A0A0A9BNY6</accession>
<feature type="transmembrane region" description="Helical" evidence="1">
    <location>
        <begin position="25"/>
        <end position="44"/>
    </location>
</feature>
<name>A0A0A9BNY6_ARUDO</name>
<reference evidence="2" key="2">
    <citation type="journal article" date="2015" name="Data Brief">
        <title>Shoot transcriptome of the giant reed, Arundo donax.</title>
        <authorList>
            <person name="Barrero R.A."/>
            <person name="Guerrero F.D."/>
            <person name="Moolhuijzen P."/>
            <person name="Goolsby J.A."/>
            <person name="Tidwell J."/>
            <person name="Bellgard S.E."/>
            <person name="Bellgard M.I."/>
        </authorList>
    </citation>
    <scope>NUCLEOTIDE SEQUENCE</scope>
    <source>
        <tissue evidence="2">Shoot tissue taken approximately 20 cm above the soil surface</tissue>
    </source>
</reference>
<sequence>MPWVSNIVEKPQYYLGVRYCLLPKYLFIFPFSLHIMIYIPMILLSQ</sequence>
<dbReference type="EMBL" id="GBRH01232819">
    <property type="protein sequence ID" value="JAD65076.1"/>
    <property type="molecule type" value="Transcribed_RNA"/>
</dbReference>
<keyword evidence="1" id="KW-0472">Membrane</keyword>
<organism evidence="2">
    <name type="scientific">Arundo donax</name>
    <name type="common">Giant reed</name>
    <name type="synonym">Donax arundinaceus</name>
    <dbReference type="NCBI Taxonomy" id="35708"/>
    <lineage>
        <taxon>Eukaryota</taxon>
        <taxon>Viridiplantae</taxon>
        <taxon>Streptophyta</taxon>
        <taxon>Embryophyta</taxon>
        <taxon>Tracheophyta</taxon>
        <taxon>Spermatophyta</taxon>
        <taxon>Magnoliopsida</taxon>
        <taxon>Liliopsida</taxon>
        <taxon>Poales</taxon>
        <taxon>Poaceae</taxon>
        <taxon>PACMAD clade</taxon>
        <taxon>Arundinoideae</taxon>
        <taxon>Arundineae</taxon>
        <taxon>Arundo</taxon>
    </lineage>
</organism>
<dbReference type="AlphaFoldDB" id="A0A0A9BNY6"/>
<keyword evidence="1" id="KW-1133">Transmembrane helix</keyword>
<protein>
    <submittedName>
        <fullName evidence="2">Uncharacterized protein</fullName>
    </submittedName>
</protein>
<keyword evidence="1" id="KW-0812">Transmembrane</keyword>
<reference evidence="2" key="1">
    <citation type="submission" date="2014-09" db="EMBL/GenBank/DDBJ databases">
        <authorList>
            <person name="Magalhaes I.L.F."/>
            <person name="Oliveira U."/>
            <person name="Santos F.R."/>
            <person name="Vidigal T.H.D.A."/>
            <person name="Brescovit A.D."/>
            <person name="Santos A.J."/>
        </authorList>
    </citation>
    <scope>NUCLEOTIDE SEQUENCE</scope>
    <source>
        <tissue evidence="2">Shoot tissue taken approximately 20 cm above the soil surface</tissue>
    </source>
</reference>
<proteinExistence type="predicted"/>
<evidence type="ECO:0000313" key="2">
    <source>
        <dbReference type="EMBL" id="JAD65076.1"/>
    </source>
</evidence>
<evidence type="ECO:0000256" key="1">
    <source>
        <dbReference type="SAM" id="Phobius"/>
    </source>
</evidence>